<dbReference type="SUPFAM" id="SSF141694">
    <property type="entry name" value="AF2212/PG0164-like"/>
    <property type="match status" value="1"/>
</dbReference>
<organism evidence="1 2">
    <name type="scientific">Hymenobacter yonginensis</name>
    <dbReference type="NCBI Taxonomy" id="748197"/>
    <lineage>
        <taxon>Bacteria</taxon>
        <taxon>Pseudomonadati</taxon>
        <taxon>Bacteroidota</taxon>
        <taxon>Cytophagia</taxon>
        <taxon>Cytophagales</taxon>
        <taxon>Hymenobacteraceae</taxon>
        <taxon>Hymenobacter</taxon>
    </lineage>
</organism>
<sequence length="166" mass="17684">MPIELFIGDVTLERFPGKGGWTYAPLPATVAAPRSWFNQLRVSGQIDDFALENATLMPLGGGRLFLPVRAAIRKQIGKEAGDVVRLQLLCADEEAPLTVTSADFTECLAEVPGALACYAQLPAATRQTWVAWVAAAPTDEQKVARMETACQRLAAHAGPGPCVPPA</sequence>
<dbReference type="Proteomes" id="UP001211872">
    <property type="component" value="Chromosome"/>
</dbReference>
<dbReference type="Gene3D" id="2.40.30.100">
    <property type="entry name" value="AF2212/PG0164-like"/>
    <property type="match status" value="1"/>
</dbReference>
<dbReference type="InterPro" id="IPR015018">
    <property type="entry name" value="DUF1905"/>
</dbReference>
<name>A0ABY7PK84_9BACT</name>
<keyword evidence="2" id="KW-1185">Reference proteome</keyword>
<dbReference type="Pfam" id="PF08922">
    <property type="entry name" value="DUF1905"/>
    <property type="match status" value="1"/>
</dbReference>
<evidence type="ECO:0000313" key="1">
    <source>
        <dbReference type="EMBL" id="WBO83642.1"/>
    </source>
</evidence>
<dbReference type="EMBL" id="CP115396">
    <property type="protein sequence ID" value="WBO83642.1"/>
    <property type="molecule type" value="Genomic_DNA"/>
</dbReference>
<dbReference type="RefSeq" id="WP_270126038.1">
    <property type="nucleotide sequence ID" value="NZ_CP115396.1"/>
</dbReference>
<protein>
    <submittedName>
        <fullName evidence="1">YdeI/OmpD-associated family protein</fullName>
    </submittedName>
</protein>
<evidence type="ECO:0000313" key="2">
    <source>
        <dbReference type="Proteomes" id="UP001211872"/>
    </source>
</evidence>
<gene>
    <name evidence="1" type="ORF">O9Z63_14810</name>
</gene>
<reference evidence="1 2" key="1">
    <citation type="journal article" date="2011" name="Int. J. Syst. Evol. Microbiol.">
        <title>Hymenobacter yonginensis sp. nov., isolated from a mesotrophic artificial lake.</title>
        <authorList>
            <person name="Joung Y."/>
            <person name="Cho S.H."/>
            <person name="Kim H."/>
            <person name="Kim S.B."/>
            <person name="Joh K."/>
        </authorList>
    </citation>
    <scope>NUCLEOTIDE SEQUENCE [LARGE SCALE GENOMIC DNA]</scope>
    <source>
        <strain evidence="1 2">KCTC 22745</strain>
    </source>
</reference>
<dbReference type="InterPro" id="IPR037079">
    <property type="entry name" value="AF2212/PG0164-like_sf"/>
</dbReference>
<accession>A0ABY7PK84</accession>
<proteinExistence type="predicted"/>
<dbReference type="Pfam" id="PF13376">
    <property type="entry name" value="OmdA"/>
    <property type="match status" value="1"/>
</dbReference>